<sequence length="982" mass="107684">MMPSTHPGRFQLTIHLVYRSLLQRPGWHTLPGRKGTRKQMQTATTAALKLESSLPHTLPNLAQRIFPSYLAAATQWSNLLSSGLAPTATALGSTTGERQEAVKRWRMCLERADLVKKKVAAMGGEVAVKPAAARRTDTMEQVLGSREEEGTIQRKKDEAEQINFLRRSSVIRHQRRTPLHTSRNTTTTAAVTNRNDLRLPLWHDADRTFITPLTTMQLDALVVRPDFSPDQRAWEARWENMYTPSCPWTSFQPFLASHSVDGDTSAAGGTGAAAVKVSQGIGANCSVVAGLNVIVAHNARQRGSRSLGVQNLVDIRVKPEKGDARDGEEEGKRYWRVKVFVNGAWRSLVIDSCLPVCPKKDEPLHCTVTPDAPTTPIPVLPSLLWLPLLEKTYTALLASSYAFPGSTPSTDLFHLTGWIPERIPLTRGSFQRERTWQRVERGWRDGTVLITLGTGKDQQRRTGIIRDLRVVPLHAYAVVDVQHGDGQGGGEERKVKVVNPWRRGRTRTGSNGREWTRGMLQALVEEAEDEDAEPEEHPDSWWMSWDEVCNTFDTVNLNWDPRIFERSETVHALYTDADDDDSIEITVSALSPGADVWVFLQRHITTFATATATPAAVSFDRNDGGGEDGTGFSMALQLVESVGEVVRARDVLSRPSGAATQHKCLTETATLSVRPRFEVPSTAPEMASSDGIAYTVNVYSDANILARKSAMTYGYEKSVDVDFSGRTAGGNPSYPTFMYNPQYRVDIKPAISERAEGSTANVKCQLVGDDQTSYNVKLVWNEGKRVTDLQTQEVVADCGEYRYGQTSVTKTGVGVGVYTLVASSFEANRASKATIKIQSTLPLEISSIPQEGAGMFSRMLKGQWSGASAAGRPSLGSYDRNPRFELLLPEPANVLCRLQLAATTGTPIPISVAIFKRGPSGSLKQQVATSGPYADPVSGVVIPQTHLEPGIYVLVPSTYAGGTEASYIISVYATRKIELAAM</sequence>
<accession>A0ACC2UXF5</accession>
<gene>
    <name evidence="1" type="ORF">QFC21_007221</name>
</gene>
<dbReference type="Proteomes" id="UP001227268">
    <property type="component" value="Unassembled WGS sequence"/>
</dbReference>
<name>A0ACC2UXF5_9TREE</name>
<protein>
    <submittedName>
        <fullName evidence="1">Uncharacterized protein</fullName>
    </submittedName>
</protein>
<organism evidence="1 2">
    <name type="scientific">Naganishia friedmannii</name>
    <dbReference type="NCBI Taxonomy" id="89922"/>
    <lineage>
        <taxon>Eukaryota</taxon>
        <taxon>Fungi</taxon>
        <taxon>Dikarya</taxon>
        <taxon>Basidiomycota</taxon>
        <taxon>Agaricomycotina</taxon>
        <taxon>Tremellomycetes</taxon>
        <taxon>Filobasidiales</taxon>
        <taxon>Filobasidiaceae</taxon>
        <taxon>Naganishia</taxon>
    </lineage>
</organism>
<comment type="caution">
    <text evidence="1">The sequence shown here is derived from an EMBL/GenBank/DDBJ whole genome shotgun (WGS) entry which is preliminary data.</text>
</comment>
<evidence type="ECO:0000313" key="2">
    <source>
        <dbReference type="Proteomes" id="UP001227268"/>
    </source>
</evidence>
<evidence type="ECO:0000313" key="1">
    <source>
        <dbReference type="EMBL" id="KAJ9091431.1"/>
    </source>
</evidence>
<reference evidence="1" key="1">
    <citation type="submission" date="2023-04" db="EMBL/GenBank/DDBJ databases">
        <title>Draft Genome sequencing of Naganishia species isolated from polar environments using Oxford Nanopore Technology.</title>
        <authorList>
            <person name="Leo P."/>
            <person name="Venkateswaran K."/>
        </authorList>
    </citation>
    <scope>NUCLEOTIDE SEQUENCE</scope>
    <source>
        <strain evidence="1">MNA-CCFEE 5423</strain>
    </source>
</reference>
<dbReference type="EMBL" id="JASBWT010000053">
    <property type="protein sequence ID" value="KAJ9091431.1"/>
    <property type="molecule type" value="Genomic_DNA"/>
</dbReference>
<proteinExistence type="predicted"/>
<keyword evidence="2" id="KW-1185">Reference proteome</keyword>